<protein>
    <submittedName>
        <fullName evidence="3">CHAT domain protein</fullName>
    </submittedName>
</protein>
<feature type="region of interest" description="Disordered" evidence="1">
    <location>
        <begin position="152"/>
        <end position="172"/>
    </location>
</feature>
<evidence type="ECO:0000256" key="1">
    <source>
        <dbReference type="SAM" id="MobiDB-lite"/>
    </source>
</evidence>
<gene>
    <name evidence="3" type="ORF">SCARUB_02940</name>
</gene>
<evidence type="ECO:0000313" key="4">
    <source>
        <dbReference type="Proteomes" id="UP000094056"/>
    </source>
</evidence>
<dbReference type="EMBL" id="MAYW01000086">
    <property type="protein sequence ID" value="ODS31931.1"/>
    <property type="molecule type" value="Genomic_DNA"/>
</dbReference>
<name>A0A1E3X8H7_9BACT</name>
<sequence length="503" mass="56561">MSRKGAKDAKEPTVTLVDLGESDVIDKHINDYREEMERMGEMYRRGLRLEEERLSEISRELYRMIFEPIREVIDKKVAASFSLRMDTPPSPLLRGEKKPQSTLFLSPDGSLNLIPFEVFMTPEGKYLIDEYQINYVSAGRDMMRFKAEMESGEVKHVTTTPQSPPSQGGERRRDVMIMADPDFDLVMDKIGAVKDSDTESETGWHGKNFGLTSGKACLSVQDGWHGQTCLSVQDSVAEDKNTKSACMPTVSRDIGGLGLARRLPGTREEAEAIERIVKERYNVRSYLDKEAIEEALYNINDPPEILHLSTHGFFLKELDLGEEIRKRLQEKGITWAQFMTMEDQMKQLDTLTAEIEKDMAVENPMVRSGITLAGFNTSIKSIRGGKGRDAGIVTAEKITGVNLRGTQLVSLSACETAVGEPKVGEGVFGLKRSFILTGAETLVMSLWKVPDKETKDMMIGFYDLMMNQDKGKANALRQARLDMKERKPHPYFWGAFISVGKID</sequence>
<proteinExistence type="predicted"/>
<reference evidence="3 4" key="1">
    <citation type="submission" date="2016-07" db="EMBL/GenBank/DDBJ databases">
        <title>Draft genome of Scalindua rubra, obtained from a brine-seawater interface in the Red Sea, sheds light on salt adaptation in anammox bacteria.</title>
        <authorList>
            <person name="Speth D.R."/>
            <person name="Lagkouvardos I."/>
            <person name="Wang Y."/>
            <person name="Qian P.-Y."/>
            <person name="Dutilh B.E."/>
            <person name="Jetten M.S."/>
        </authorList>
    </citation>
    <scope>NUCLEOTIDE SEQUENCE [LARGE SCALE GENOMIC DNA]</scope>
    <source>
        <strain evidence="3">BSI-1</strain>
    </source>
</reference>
<dbReference type="PATRIC" id="fig|1872076.5.peg.3482"/>
<dbReference type="Proteomes" id="UP000094056">
    <property type="component" value="Unassembled WGS sequence"/>
</dbReference>
<dbReference type="AlphaFoldDB" id="A0A1E3X8H7"/>
<dbReference type="InterPro" id="IPR024983">
    <property type="entry name" value="CHAT_dom"/>
</dbReference>
<evidence type="ECO:0000259" key="2">
    <source>
        <dbReference type="Pfam" id="PF12770"/>
    </source>
</evidence>
<evidence type="ECO:0000313" key="3">
    <source>
        <dbReference type="EMBL" id="ODS31931.1"/>
    </source>
</evidence>
<feature type="domain" description="CHAT" evidence="2">
    <location>
        <begin position="57"/>
        <end position="501"/>
    </location>
</feature>
<accession>A0A1E3X8H7</accession>
<comment type="caution">
    <text evidence="3">The sequence shown here is derived from an EMBL/GenBank/DDBJ whole genome shotgun (WGS) entry which is preliminary data.</text>
</comment>
<dbReference type="Pfam" id="PF12770">
    <property type="entry name" value="CHAT"/>
    <property type="match status" value="1"/>
</dbReference>
<organism evidence="3 4">
    <name type="scientific">Candidatus Scalindua rubra</name>
    <dbReference type="NCBI Taxonomy" id="1872076"/>
    <lineage>
        <taxon>Bacteria</taxon>
        <taxon>Pseudomonadati</taxon>
        <taxon>Planctomycetota</taxon>
        <taxon>Candidatus Brocadiia</taxon>
        <taxon>Candidatus Brocadiales</taxon>
        <taxon>Candidatus Scalinduaceae</taxon>
        <taxon>Candidatus Scalindua</taxon>
    </lineage>
</organism>